<dbReference type="GO" id="GO:0015986">
    <property type="term" value="P:proton motive force-driven ATP synthesis"/>
    <property type="evidence" value="ECO:0007669"/>
    <property type="project" value="InterPro"/>
</dbReference>
<organism evidence="14">
    <name type="scientific">Pseudomictis brevicornis</name>
    <dbReference type="NCBI Taxonomy" id="2575661"/>
    <lineage>
        <taxon>Eukaryota</taxon>
        <taxon>Metazoa</taxon>
        <taxon>Ecdysozoa</taxon>
        <taxon>Arthropoda</taxon>
        <taxon>Hexapoda</taxon>
        <taxon>Insecta</taxon>
        <taxon>Pterygota</taxon>
        <taxon>Neoptera</taxon>
        <taxon>Paraneoptera</taxon>
        <taxon>Hemiptera</taxon>
        <taxon>Heteroptera</taxon>
        <taxon>Panheteroptera</taxon>
        <taxon>Pentatomomorpha</taxon>
        <taxon>Coreoidea</taxon>
        <taxon>Coreidae</taxon>
        <taxon>Coreinae</taxon>
        <taxon>Pseudomictis</taxon>
    </lineage>
</organism>
<sequence length="53" mass="6593">MPQMAPLWWEILFTMFIVSFLFMNIIIYFNKVFAQSDNLKDQKINAEEFKWKW</sequence>
<accession>A0A4D6X0K4</accession>
<evidence type="ECO:0000256" key="1">
    <source>
        <dbReference type="ARBA" id="ARBA00004304"/>
    </source>
</evidence>
<keyword evidence="10 12" id="KW-0496">Mitochondrion</keyword>
<evidence type="ECO:0000256" key="13">
    <source>
        <dbReference type="SAM" id="Phobius"/>
    </source>
</evidence>
<dbReference type="Pfam" id="PF00895">
    <property type="entry name" value="ATP-synt_8"/>
    <property type="match status" value="1"/>
</dbReference>
<dbReference type="AlphaFoldDB" id="A0A4D6X0K4"/>
<comment type="subcellular location">
    <subcellularLocation>
        <location evidence="1 12">Mitochondrion membrane</location>
        <topology evidence="1 12">Single-pass membrane protein</topology>
    </subcellularLocation>
</comment>
<evidence type="ECO:0000256" key="4">
    <source>
        <dbReference type="ARBA" id="ARBA00022448"/>
    </source>
</evidence>
<evidence type="ECO:0000256" key="7">
    <source>
        <dbReference type="ARBA" id="ARBA00022781"/>
    </source>
</evidence>
<keyword evidence="8 13" id="KW-1133">Transmembrane helix</keyword>
<keyword evidence="4 12" id="KW-0813">Transport</keyword>
<name>A0A4D6X0K4_9HEMI</name>
<dbReference type="GO" id="GO:0015078">
    <property type="term" value="F:proton transmembrane transporter activity"/>
    <property type="evidence" value="ECO:0007669"/>
    <property type="project" value="InterPro"/>
</dbReference>
<evidence type="ECO:0000256" key="11">
    <source>
        <dbReference type="ARBA" id="ARBA00023136"/>
    </source>
</evidence>
<comment type="subunit">
    <text evidence="3">F-type ATPases have 2 components, CF(1) - the catalytic core - and CF(0) - the membrane proton channel.</text>
</comment>
<keyword evidence="9 12" id="KW-0406">Ion transport</keyword>
<geneLocation type="mitochondrion" evidence="14"/>
<keyword evidence="6 12" id="KW-0812">Transmembrane</keyword>
<evidence type="ECO:0000256" key="9">
    <source>
        <dbReference type="ARBA" id="ARBA00023065"/>
    </source>
</evidence>
<comment type="similarity">
    <text evidence="2 12">Belongs to the ATPase protein 8 family.</text>
</comment>
<reference evidence="14" key="1">
    <citation type="journal article" date="2019" name="Syst. Entomol.">
        <title>Higher level phylogeny and evolutionary history of Pentatomomorpha (Hemiptera: Heteroptera) inferred from mitochondrial genome sequences.</title>
        <authorList>
            <person name="Liu Y."/>
            <person name="Li H."/>
            <person name="Song F."/>
            <person name="Zhao Y."/>
            <person name="Wilson J.J."/>
            <person name="Cai W."/>
        </authorList>
    </citation>
    <scope>NUCLEOTIDE SEQUENCE</scope>
</reference>
<evidence type="ECO:0000256" key="12">
    <source>
        <dbReference type="RuleBase" id="RU003661"/>
    </source>
</evidence>
<dbReference type="InterPro" id="IPR001421">
    <property type="entry name" value="ATP8_metazoa"/>
</dbReference>
<evidence type="ECO:0000256" key="6">
    <source>
        <dbReference type="ARBA" id="ARBA00022692"/>
    </source>
</evidence>
<evidence type="ECO:0000256" key="2">
    <source>
        <dbReference type="ARBA" id="ARBA00008892"/>
    </source>
</evidence>
<dbReference type="GO" id="GO:0031966">
    <property type="term" value="C:mitochondrial membrane"/>
    <property type="evidence" value="ECO:0007669"/>
    <property type="project" value="UniProtKB-SubCell"/>
</dbReference>
<evidence type="ECO:0000256" key="5">
    <source>
        <dbReference type="ARBA" id="ARBA00022547"/>
    </source>
</evidence>
<evidence type="ECO:0000256" key="3">
    <source>
        <dbReference type="ARBA" id="ARBA00011291"/>
    </source>
</evidence>
<protein>
    <recommendedName>
        <fullName evidence="12">ATP synthase complex subunit 8</fullName>
    </recommendedName>
</protein>
<feature type="transmembrane region" description="Helical" evidence="13">
    <location>
        <begin position="6"/>
        <end position="29"/>
    </location>
</feature>
<keyword evidence="7 12" id="KW-0375">Hydrogen ion transport</keyword>
<keyword evidence="11 13" id="KW-0472">Membrane</keyword>
<dbReference type="GO" id="GO:0045259">
    <property type="term" value="C:proton-transporting ATP synthase complex"/>
    <property type="evidence" value="ECO:0007669"/>
    <property type="project" value="UniProtKB-KW"/>
</dbReference>
<evidence type="ECO:0000313" key="14">
    <source>
        <dbReference type="EMBL" id="QCI09433.1"/>
    </source>
</evidence>
<keyword evidence="5 12" id="KW-0138">CF(0)</keyword>
<gene>
    <name evidence="14" type="primary">ATP8</name>
</gene>
<evidence type="ECO:0000256" key="10">
    <source>
        <dbReference type="ARBA" id="ARBA00023128"/>
    </source>
</evidence>
<evidence type="ECO:0000256" key="8">
    <source>
        <dbReference type="ARBA" id="ARBA00022989"/>
    </source>
</evidence>
<proteinExistence type="inferred from homology"/>
<dbReference type="EMBL" id="MF497732">
    <property type="protein sequence ID" value="QCI09433.1"/>
    <property type="molecule type" value="Genomic_DNA"/>
</dbReference>